<name>B9TPE0_RICCO</name>
<gene>
    <name evidence="2" type="ORF">RCOM_2049480</name>
</gene>
<reference evidence="3" key="1">
    <citation type="journal article" date="2010" name="Nat. Biotechnol.">
        <title>Draft genome sequence of the oilseed species Ricinus communis.</title>
        <authorList>
            <person name="Chan A.P."/>
            <person name="Crabtree J."/>
            <person name="Zhao Q."/>
            <person name="Lorenzi H."/>
            <person name="Orvis J."/>
            <person name="Puiu D."/>
            <person name="Melake-Berhan A."/>
            <person name="Jones K.M."/>
            <person name="Redman J."/>
            <person name="Chen G."/>
            <person name="Cahoon E.B."/>
            <person name="Gedil M."/>
            <person name="Stanke M."/>
            <person name="Haas B.J."/>
            <person name="Wortman J.R."/>
            <person name="Fraser-Liggett C.M."/>
            <person name="Ravel J."/>
            <person name="Rabinowicz P.D."/>
        </authorList>
    </citation>
    <scope>NUCLEOTIDE SEQUENCE [LARGE SCALE GENOMIC DNA]</scope>
    <source>
        <strain evidence="3">cv. Hale</strain>
    </source>
</reference>
<organism evidence="2 3">
    <name type="scientific">Ricinus communis</name>
    <name type="common">Castor bean</name>
    <dbReference type="NCBI Taxonomy" id="3988"/>
    <lineage>
        <taxon>Eukaryota</taxon>
        <taxon>Viridiplantae</taxon>
        <taxon>Streptophyta</taxon>
        <taxon>Embryophyta</taxon>
        <taxon>Tracheophyta</taxon>
        <taxon>Spermatophyta</taxon>
        <taxon>Magnoliopsida</taxon>
        <taxon>eudicotyledons</taxon>
        <taxon>Gunneridae</taxon>
        <taxon>Pentapetalae</taxon>
        <taxon>rosids</taxon>
        <taxon>fabids</taxon>
        <taxon>Malpighiales</taxon>
        <taxon>Euphorbiaceae</taxon>
        <taxon>Acalyphoideae</taxon>
        <taxon>Acalypheae</taxon>
        <taxon>Ricinus</taxon>
    </lineage>
</organism>
<dbReference type="Proteomes" id="UP000008311">
    <property type="component" value="Unassembled WGS sequence"/>
</dbReference>
<feature type="region of interest" description="Disordered" evidence="1">
    <location>
        <begin position="74"/>
        <end position="131"/>
    </location>
</feature>
<evidence type="ECO:0000313" key="2">
    <source>
        <dbReference type="EMBL" id="EEF22274.1"/>
    </source>
</evidence>
<dbReference type="InParanoid" id="B9TPE0"/>
<proteinExistence type="predicted"/>
<dbReference type="EMBL" id="EQ995424">
    <property type="protein sequence ID" value="EEF22274.1"/>
    <property type="molecule type" value="Genomic_DNA"/>
</dbReference>
<keyword evidence="3" id="KW-1185">Reference proteome</keyword>
<protein>
    <submittedName>
        <fullName evidence="2">Uncharacterized protein</fullName>
    </submittedName>
</protein>
<feature type="non-terminal residue" evidence="2">
    <location>
        <position position="1"/>
    </location>
</feature>
<dbReference type="AlphaFoldDB" id="B9TPE0"/>
<evidence type="ECO:0000256" key="1">
    <source>
        <dbReference type="SAM" id="MobiDB-lite"/>
    </source>
</evidence>
<accession>B9TPE0</accession>
<sequence length="131" mass="13381">RVKTTIGGFVVLDTRGGSVPAAPGTTGISNDWANEIHLTAAGYRRLATATCNPDLQAHAAQWTTGEIADTLAAPKSLDFGPKSMPTPKVKAKAKGKSPLRTGSKAGPQAASKSGDARATKTKPKGAGKRST</sequence>
<evidence type="ECO:0000313" key="3">
    <source>
        <dbReference type="Proteomes" id="UP000008311"/>
    </source>
</evidence>
<feature type="non-terminal residue" evidence="2">
    <location>
        <position position="131"/>
    </location>
</feature>
<feature type="compositionally biased region" description="Basic residues" evidence="1">
    <location>
        <begin position="119"/>
        <end position="131"/>
    </location>
</feature>